<protein>
    <recommendedName>
        <fullName evidence="2">Integrase catalytic domain-containing protein</fullName>
    </recommendedName>
</protein>
<name>A0A6J5DH03_9BURK</name>
<keyword evidence="4" id="KW-1185">Reference proteome</keyword>
<organism evidence="3 4">
    <name type="scientific">Paraburkholderia humisilvae</name>
    <dbReference type="NCBI Taxonomy" id="627669"/>
    <lineage>
        <taxon>Bacteria</taxon>
        <taxon>Pseudomonadati</taxon>
        <taxon>Pseudomonadota</taxon>
        <taxon>Betaproteobacteria</taxon>
        <taxon>Burkholderiales</taxon>
        <taxon>Burkholderiaceae</taxon>
        <taxon>Paraburkholderia</taxon>
    </lineage>
</organism>
<dbReference type="EMBL" id="CADIKH010000007">
    <property type="protein sequence ID" value="CAB3752462.1"/>
    <property type="molecule type" value="Genomic_DNA"/>
</dbReference>
<sequence>MKPILLRRDRLAPPGNRDAYLEVLDPHPRGGCIKVFDAEKREERYIEIEDIAADIHAGKKTLLRAGKPRFSHAAQPGDKALDERSLFAYEVIRRIQNIQTQRGISCLQAYQLAAEEYGHDASPLSRPFPRLSTIYRYRRHDMAGLPVLRGNKNKGNRVPRYPQEVVDTICTVAERLYLVPMSRWSLRKVTDYVNRNVLGALLPATHPPISIRYVKETILRFASADPEHNRMLPRDAVAGKSFAKRRIRAEVPFERVEQDALHLPYVVETPSGVSSQLYLVHAIDCCTSYPVGWHFVVGAPRDTDTLACAEMYMAPIKKKRFEELGIDHEMNVCGTPGQLIFDNGPEAKTSRIENLQKLGVDVKHCKSRAPQQKPFIERFNRSLKEALEGLPGCTRMDGEDGKRDPVALGDKLLTIDELERWVVRWYYEKWIHTPLERLRWDVVLTDSLTGDSPAERWKHFEASCIAVSLPPSRAEWLAALCEHTENKLSRKTGITVDGLHYKDDEIETLIGRYGEKQFLHVLFNPDDFRHVYIYEGDDVPLVPLPYEHLRPETPAWSFKEAKERFKRHKTSFKPAPQAEKFDGDMHETVVAESLAPKSKKSGKHERNRETARLEKVAKAIERATKHPGPLLPPPLLKGGPNTASEAPPAAVRRISPMPDDVALLPVLDRDSGDLL</sequence>
<gene>
    <name evidence="3" type="ORF">LMG29542_01761</name>
</gene>
<dbReference type="AlphaFoldDB" id="A0A6J5DH03"/>
<dbReference type="InterPro" id="IPR036397">
    <property type="entry name" value="RNaseH_sf"/>
</dbReference>
<dbReference type="GO" id="GO:0003676">
    <property type="term" value="F:nucleic acid binding"/>
    <property type="evidence" value="ECO:0007669"/>
    <property type="project" value="InterPro"/>
</dbReference>
<dbReference type="Gene3D" id="3.30.420.10">
    <property type="entry name" value="Ribonuclease H-like superfamily/Ribonuclease H"/>
    <property type="match status" value="1"/>
</dbReference>
<accession>A0A6J5DH03</accession>
<dbReference type="Proteomes" id="UP000494363">
    <property type="component" value="Unassembled WGS sequence"/>
</dbReference>
<dbReference type="RefSeq" id="WP_175226081.1">
    <property type="nucleotide sequence ID" value="NZ_CADIKH010000007.1"/>
</dbReference>
<evidence type="ECO:0000256" key="1">
    <source>
        <dbReference type="SAM" id="MobiDB-lite"/>
    </source>
</evidence>
<feature type="domain" description="Integrase catalytic" evidence="2">
    <location>
        <begin position="248"/>
        <end position="442"/>
    </location>
</feature>
<dbReference type="InterPro" id="IPR001584">
    <property type="entry name" value="Integrase_cat-core"/>
</dbReference>
<dbReference type="SUPFAM" id="SSF53098">
    <property type="entry name" value="Ribonuclease H-like"/>
    <property type="match status" value="1"/>
</dbReference>
<dbReference type="GO" id="GO:0015074">
    <property type="term" value="P:DNA integration"/>
    <property type="evidence" value="ECO:0007669"/>
    <property type="project" value="InterPro"/>
</dbReference>
<evidence type="ECO:0000313" key="4">
    <source>
        <dbReference type="Proteomes" id="UP000494363"/>
    </source>
</evidence>
<dbReference type="PROSITE" id="PS50994">
    <property type="entry name" value="INTEGRASE"/>
    <property type="match status" value="1"/>
</dbReference>
<evidence type="ECO:0000313" key="3">
    <source>
        <dbReference type="EMBL" id="CAB3752462.1"/>
    </source>
</evidence>
<proteinExistence type="predicted"/>
<feature type="region of interest" description="Disordered" evidence="1">
    <location>
        <begin position="622"/>
        <end position="654"/>
    </location>
</feature>
<evidence type="ECO:0000259" key="2">
    <source>
        <dbReference type="PROSITE" id="PS50994"/>
    </source>
</evidence>
<dbReference type="InterPro" id="IPR012337">
    <property type="entry name" value="RNaseH-like_sf"/>
</dbReference>
<reference evidence="3 4" key="1">
    <citation type="submission" date="2020-04" db="EMBL/GenBank/DDBJ databases">
        <authorList>
            <person name="De Canck E."/>
        </authorList>
    </citation>
    <scope>NUCLEOTIDE SEQUENCE [LARGE SCALE GENOMIC DNA]</scope>
    <source>
        <strain evidence="3 4">LMG 29542</strain>
    </source>
</reference>